<dbReference type="SUPFAM" id="SSF51569">
    <property type="entry name" value="Aldolase"/>
    <property type="match status" value="1"/>
</dbReference>
<comment type="pathway">
    <text evidence="1">Metabolic intermediate metabolism; (S)-3-hydroxy-3-methylglutaryl-CoA degradation; acetoacetate from (S)-3-hydroxy-3-methylglutaryl-CoA: step 1/1.</text>
</comment>
<dbReference type="CDD" id="cd07938">
    <property type="entry name" value="DRE_TIM_HMGL"/>
    <property type="match status" value="1"/>
</dbReference>
<dbReference type="RefSeq" id="WP_075147897.1">
    <property type="nucleotide sequence ID" value="NZ_CP018839.1"/>
</dbReference>
<dbReference type="GO" id="GO:0046872">
    <property type="term" value="F:metal ion binding"/>
    <property type="evidence" value="ECO:0007669"/>
    <property type="project" value="UniProtKB-KW"/>
</dbReference>
<dbReference type="STRING" id="96773.Tchl_1560"/>
<proteinExistence type="inferred from homology"/>
<dbReference type="GO" id="GO:0004419">
    <property type="term" value="F:hydroxymethylglutaryl-CoA lyase activity"/>
    <property type="evidence" value="ECO:0007669"/>
    <property type="project" value="UniProtKB-EC"/>
</dbReference>
<sequence>MTTSWPAAVRIVEVGPRDGLQNEPFPLPVAARVELIRRLVGAGLKSVEAGAFVSPKRVPQMDGSAAVLARVLADPPPPTGATAGAVAGVVAGAVDYPVLVPNLQGFEAALAAGAQTVAVFAAASETFSRRNINCSIAESLVRFRAVAGAARAAGVKLRGYVSCVAGCPYEGAVAPRAVAGVAAALRALGCDEISLGDTIGTGNPDSIRRMLEAVLREVPAERLAGHYHDTYGMAVANVYASLELGLTVFDAAVGGLGGCPYAPGAAGNVATEELVWLFGGLGIATGVDLEALVDTAVWISTRLGRAPASRVARAVLARRQHR</sequence>
<dbReference type="Gene3D" id="3.20.20.70">
    <property type="entry name" value="Aldolase class I"/>
    <property type="match status" value="1"/>
</dbReference>
<accession>A0A1H5WJ71</accession>
<dbReference type="KEGG" id="tcl:Tchl_1560"/>
<evidence type="ECO:0000256" key="2">
    <source>
        <dbReference type="ARBA" id="ARBA00009405"/>
    </source>
</evidence>
<dbReference type="PANTHER" id="PTHR42738">
    <property type="entry name" value="HYDROXYMETHYLGLUTARYL-COA LYASE"/>
    <property type="match status" value="1"/>
</dbReference>
<organism evidence="7 8">
    <name type="scientific">Thauera chlorobenzoica</name>
    <dbReference type="NCBI Taxonomy" id="96773"/>
    <lineage>
        <taxon>Bacteria</taxon>
        <taxon>Pseudomonadati</taxon>
        <taxon>Pseudomonadota</taxon>
        <taxon>Betaproteobacteria</taxon>
        <taxon>Rhodocyclales</taxon>
        <taxon>Zoogloeaceae</taxon>
        <taxon>Thauera</taxon>
    </lineage>
</organism>
<evidence type="ECO:0000256" key="3">
    <source>
        <dbReference type="ARBA" id="ARBA00012910"/>
    </source>
</evidence>
<evidence type="ECO:0000313" key="7">
    <source>
        <dbReference type="EMBL" id="APR04419.1"/>
    </source>
</evidence>
<name>A0A1H5WJ71_9RHOO</name>
<keyword evidence="5 7" id="KW-0456">Lyase</keyword>
<dbReference type="PROSITE" id="PS50991">
    <property type="entry name" value="PYR_CT"/>
    <property type="match status" value="1"/>
</dbReference>
<dbReference type="InterPro" id="IPR013785">
    <property type="entry name" value="Aldolase_TIM"/>
</dbReference>
<reference evidence="7 8" key="1">
    <citation type="submission" date="2016-12" db="EMBL/GenBank/DDBJ databases">
        <title>Complete genome sequence of Thauera chlorobenzoica, a Betaproteobacterium degrading haloaromatics anaerobically to CO2 and halides.</title>
        <authorList>
            <person name="Goris T."/>
            <person name="Mergelsberg M."/>
            <person name="Boll M."/>
        </authorList>
    </citation>
    <scope>NUCLEOTIDE SEQUENCE [LARGE SCALE GENOMIC DNA]</scope>
    <source>
        <strain evidence="7 8">3CB1</strain>
    </source>
</reference>
<evidence type="ECO:0000313" key="8">
    <source>
        <dbReference type="Proteomes" id="UP000185739"/>
    </source>
</evidence>
<keyword evidence="4" id="KW-0479">Metal-binding</keyword>
<evidence type="ECO:0000256" key="1">
    <source>
        <dbReference type="ARBA" id="ARBA00005143"/>
    </source>
</evidence>
<dbReference type="InterPro" id="IPR043594">
    <property type="entry name" value="HMGL"/>
</dbReference>
<dbReference type="EC" id="4.1.3.4" evidence="3"/>
<dbReference type="OrthoDB" id="9784013at2"/>
<comment type="similarity">
    <text evidence="2">Belongs to the HMG-CoA lyase family.</text>
</comment>
<dbReference type="FunFam" id="3.20.20.70:FF:000201">
    <property type="entry name" value="Hydroxymethylglutaryl-CoA lyase"/>
    <property type="match status" value="1"/>
</dbReference>
<dbReference type="GO" id="GO:0046951">
    <property type="term" value="P:ketone body biosynthetic process"/>
    <property type="evidence" value="ECO:0007669"/>
    <property type="project" value="TreeGrafter"/>
</dbReference>
<dbReference type="EMBL" id="CP018839">
    <property type="protein sequence ID" value="APR04419.1"/>
    <property type="molecule type" value="Genomic_DNA"/>
</dbReference>
<evidence type="ECO:0000259" key="6">
    <source>
        <dbReference type="PROSITE" id="PS50991"/>
    </source>
</evidence>
<dbReference type="NCBIfam" id="NF004283">
    <property type="entry name" value="PRK05692.1"/>
    <property type="match status" value="1"/>
</dbReference>
<dbReference type="Pfam" id="PF00682">
    <property type="entry name" value="HMGL-like"/>
    <property type="match status" value="1"/>
</dbReference>
<evidence type="ECO:0000256" key="4">
    <source>
        <dbReference type="ARBA" id="ARBA00022723"/>
    </source>
</evidence>
<feature type="domain" description="Pyruvate carboxyltransferase" evidence="6">
    <location>
        <begin position="9"/>
        <end position="293"/>
    </location>
</feature>
<evidence type="ECO:0000256" key="5">
    <source>
        <dbReference type="ARBA" id="ARBA00023239"/>
    </source>
</evidence>
<dbReference type="AlphaFoldDB" id="A0A1H5WJ71"/>
<dbReference type="InterPro" id="IPR000891">
    <property type="entry name" value="PYR_CT"/>
</dbReference>
<gene>
    <name evidence="7" type="ORF">Tchl_1560</name>
</gene>
<dbReference type="PANTHER" id="PTHR42738:SF7">
    <property type="entry name" value="HYDROXYMETHYLGLUTARYL-COA LYASE"/>
    <property type="match status" value="1"/>
</dbReference>
<keyword evidence="8" id="KW-1185">Reference proteome</keyword>
<protein>
    <recommendedName>
        <fullName evidence="3">hydroxymethylglutaryl-CoA lyase</fullName>
        <ecNumber evidence="3">4.1.3.4</ecNumber>
    </recommendedName>
</protein>
<dbReference type="GO" id="GO:0006552">
    <property type="term" value="P:L-leucine catabolic process"/>
    <property type="evidence" value="ECO:0007669"/>
    <property type="project" value="TreeGrafter"/>
</dbReference>
<dbReference type="Proteomes" id="UP000185739">
    <property type="component" value="Chromosome"/>
</dbReference>